<evidence type="ECO:0000313" key="2">
    <source>
        <dbReference type="EMBL" id="UYV75026.1"/>
    </source>
</evidence>
<feature type="region of interest" description="Disordered" evidence="1">
    <location>
        <begin position="596"/>
        <end position="653"/>
    </location>
</feature>
<gene>
    <name evidence="2" type="ORF">LAZ67_12002139</name>
</gene>
<accession>A0ABY6L1L4</accession>
<name>A0ABY6L1L4_9ARAC</name>
<organism evidence="2 3">
    <name type="scientific">Cordylochernes scorpioides</name>
    <dbReference type="NCBI Taxonomy" id="51811"/>
    <lineage>
        <taxon>Eukaryota</taxon>
        <taxon>Metazoa</taxon>
        <taxon>Ecdysozoa</taxon>
        <taxon>Arthropoda</taxon>
        <taxon>Chelicerata</taxon>
        <taxon>Arachnida</taxon>
        <taxon>Pseudoscorpiones</taxon>
        <taxon>Cheliferoidea</taxon>
        <taxon>Chernetidae</taxon>
        <taxon>Cordylochernes</taxon>
    </lineage>
</organism>
<evidence type="ECO:0000313" key="3">
    <source>
        <dbReference type="Proteomes" id="UP001235939"/>
    </source>
</evidence>
<sequence length="941" mass="104181">MLGRGAVFQLMKMSGQVLVGLESTEKAEGLSEEGLTIGNTLLKVFPYRKRAEKIVVGNLPIAIRDEDIVTALRPYSKAANSLVLSAIYYHLQAYLPSEATIARLQARFARFVWGHDRTSWLPSSILARPISVGGMGLLVVGTHLRLTYLKDVQAALRGGLNAHSWLAESGMWLSPASTPGTWLPSRRRRSLHLFEAAAEILELNHRILQPALLQTLRLVGDCRFLRPPELLAPTRWLGWRIGELTGSPPNITIVTRGALADAAALGSFCSRLVTQNARGRHRVASLADAIVVRGTTTAFQRLTTCTAAACWSVHAWLHCPSPSCWDGGSPTSASPSSSAGLLSGDVPSWDTMLTLPCGWPCTPFPIQHIRPQPGSPASPVGPETCHWPHRYWSCRRIRPVILEAFTIIQRPPDLQSWIFGHDLEDDALAIMASAKTGIYKHFWAWRCEESKKTPPRLAEDLIKLKNNRQQQDLSKARSAAASFDQCCYIEYCADFSPVQYIKALEEMLGKGAVFQLMKMSGQVMVGLANVDLADRLVEEGLTIGATFLRAFTYRQRPEKIVVGNLPLAIKDEDVIAALRPTAGVSPWPMRPAYRKTRRDLTKVGGSKKRPHDPDHVKSGAKKDCVQAPGMPLNSSRPQATPRPSKVHECQTTKQKQATFRARSAAGQAYQCVYLEFCPDFTPEQYFRALEAKLGKGTIYQLTKMEGDILAGFSSVQLADKLIELHTRTILPGVEAKLDKGTIYQLQRWRHTSWPASPACKLADKLIEEGLDIEDATLRAFPLRKRAERIVLGNVLFFVEEADLVATLRPYGQDTKTTEPPVLAPSTSHLPSRPEPSAAPEEENHPMTDQWEIQGRGHANSGTKKRCVQALRIPPTSSRPRATLTSSKVHECQTTKQKQATFRAKSAAGQADQCDYLEFCPDFTQEQYFRALKAKLGKGTVY</sequence>
<evidence type="ECO:0000256" key="1">
    <source>
        <dbReference type="SAM" id="MobiDB-lite"/>
    </source>
</evidence>
<feature type="compositionally biased region" description="Basic and acidic residues" evidence="1">
    <location>
        <begin position="611"/>
        <end position="624"/>
    </location>
</feature>
<dbReference type="EMBL" id="CP092874">
    <property type="protein sequence ID" value="UYV75026.1"/>
    <property type="molecule type" value="Genomic_DNA"/>
</dbReference>
<reference evidence="2 3" key="1">
    <citation type="submission" date="2022-01" db="EMBL/GenBank/DDBJ databases">
        <title>A chromosomal length assembly of Cordylochernes scorpioides.</title>
        <authorList>
            <person name="Zeh D."/>
            <person name="Zeh J."/>
        </authorList>
    </citation>
    <scope>NUCLEOTIDE SEQUENCE [LARGE SCALE GENOMIC DNA]</scope>
    <source>
        <strain evidence="2">IN4F17</strain>
        <tissue evidence="2">Whole Body</tissue>
    </source>
</reference>
<proteinExistence type="predicted"/>
<keyword evidence="3" id="KW-1185">Reference proteome</keyword>
<protein>
    <submittedName>
        <fullName evidence="2">Uncharacterized protein</fullName>
    </submittedName>
</protein>
<feature type="region of interest" description="Disordered" evidence="1">
    <location>
        <begin position="810"/>
        <end position="843"/>
    </location>
</feature>
<dbReference type="Proteomes" id="UP001235939">
    <property type="component" value="Chromosome 12"/>
</dbReference>